<dbReference type="GO" id="GO:0005737">
    <property type="term" value="C:cytoplasm"/>
    <property type="evidence" value="ECO:0007669"/>
    <property type="project" value="UniProtKB-SubCell"/>
</dbReference>
<evidence type="ECO:0000259" key="8">
    <source>
        <dbReference type="Pfam" id="PF00889"/>
    </source>
</evidence>
<comment type="function">
    <text evidence="5 6">Associates with the EF-Tu.GDP complex and induces the exchange of GDP to GTP. It remains bound to the aminoacyl-tRNA.EF-Tu.GTP complex up to the GTP hydrolysis stage on the ribosome.</text>
</comment>
<evidence type="ECO:0000256" key="3">
    <source>
        <dbReference type="ARBA" id="ARBA00022768"/>
    </source>
</evidence>
<evidence type="ECO:0000256" key="7">
    <source>
        <dbReference type="RuleBase" id="RU000643"/>
    </source>
</evidence>
<dbReference type="PROSITE" id="PS01126">
    <property type="entry name" value="EF_TS_1"/>
    <property type="match status" value="1"/>
</dbReference>
<evidence type="ECO:0000256" key="1">
    <source>
        <dbReference type="ARBA" id="ARBA00005532"/>
    </source>
</evidence>
<evidence type="ECO:0000313" key="9">
    <source>
        <dbReference type="EMBL" id="PIR93880.1"/>
    </source>
</evidence>
<comment type="similarity">
    <text evidence="1 5 6">Belongs to the EF-Ts family.</text>
</comment>
<feature type="region of interest" description="Involved in Mg(2+) ion dislocation from EF-Tu" evidence="5">
    <location>
        <begin position="79"/>
        <end position="82"/>
    </location>
</feature>
<dbReference type="Gene3D" id="1.10.8.10">
    <property type="entry name" value="DNA helicase RuvA subunit, C-terminal domain"/>
    <property type="match status" value="1"/>
</dbReference>
<dbReference type="HAMAP" id="MF_00050">
    <property type="entry name" value="EF_Ts"/>
    <property type="match status" value="1"/>
</dbReference>
<proteinExistence type="inferred from homology"/>
<dbReference type="PANTHER" id="PTHR11741">
    <property type="entry name" value="ELONGATION FACTOR TS"/>
    <property type="match status" value="1"/>
</dbReference>
<dbReference type="InterPro" id="IPR018101">
    <property type="entry name" value="Transl_elong_Ts_CS"/>
</dbReference>
<comment type="caution">
    <text evidence="9">The sequence shown here is derived from an EMBL/GenBank/DDBJ whole genome shotgun (WGS) entry which is preliminary data.</text>
</comment>
<dbReference type="InterPro" id="IPR014039">
    <property type="entry name" value="Transl_elong_EFTs/EF1B_dimer"/>
</dbReference>
<dbReference type="PANTHER" id="PTHR11741:SF0">
    <property type="entry name" value="ELONGATION FACTOR TS, MITOCHONDRIAL"/>
    <property type="match status" value="1"/>
</dbReference>
<dbReference type="PROSITE" id="PS01127">
    <property type="entry name" value="EF_TS_2"/>
    <property type="match status" value="1"/>
</dbReference>
<sequence length="261" mass="28388">MAIDTQTIIKLRQMTGAGMVDCKKALVAAEGDLDKAIEILRKNGEAKAAKKAERETNEGIITLAESDGKVAYVALKSETDFVARNEDFIAAGKELAEKLLTVSEEEFKTLAETKIKNELVVKIGENIQLGDYGVVSDKVVGAYLHSNKKVAAIVTLSAGTKDVAVDVGMQIVAMSPEYLKPENVPAEVVDKEKEIATEQLKKEGKPAEIIEKIIGGKITKYYQEACLTKQMFIKDDKVSVEDYVKSAADGAEITSFIKIEL</sequence>
<dbReference type="FunFam" id="1.10.8.10:FF:000001">
    <property type="entry name" value="Elongation factor Ts"/>
    <property type="match status" value="1"/>
</dbReference>
<gene>
    <name evidence="5" type="primary">tsf</name>
    <name evidence="9" type="ORF">COT97_04105</name>
</gene>
<dbReference type="EMBL" id="PFAP01000031">
    <property type="protein sequence ID" value="PIR93880.1"/>
    <property type="molecule type" value="Genomic_DNA"/>
</dbReference>
<protein>
    <recommendedName>
        <fullName evidence="2 5">Elongation factor Ts</fullName>
        <shortName evidence="5">EF-Ts</shortName>
    </recommendedName>
</protein>
<dbReference type="Gene3D" id="3.30.479.20">
    <property type="entry name" value="Elongation factor Ts, dimerisation domain"/>
    <property type="match status" value="2"/>
</dbReference>
<dbReference type="AlphaFoldDB" id="A0A2H0V6B9"/>
<keyword evidence="4 5" id="KW-0648">Protein biosynthesis</keyword>
<name>A0A2H0V6B9_9BACT</name>
<dbReference type="SUPFAM" id="SSF46934">
    <property type="entry name" value="UBA-like"/>
    <property type="match status" value="1"/>
</dbReference>
<dbReference type="Pfam" id="PF00889">
    <property type="entry name" value="EF_TS"/>
    <property type="match status" value="1"/>
</dbReference>
<evidence type="ECO:0000313" key="10">
    <source>
        <dbReference type="Proteomes" id="UP000229901"/>
    </source>
</evidence>
<comment type="subcellular location">
    <subcellularLocation>
        <location evidence="5 7">Cytoplasm</location>
    </subcellularLocation>
</comment>
<dbReference type="Gene3D" id="1.10.286.20">
    <property type="match status" value="1"/>
</dbReference>
<reference evidence="10" key="1">
    <citation type="submission" date="2017-09" db="EMBL/GenBank/DDBJ databases">
        <title>Depth-based differentiation of microbial function through sediment-hosted aquifers and enrichment of novel symbionts in the deep terrestrial subsurface.</title>
        <authorList>
            <person name="Probst A.J."/>
            <person name="Ladd B."/>
            <person name="Jarett J.K."/>
            <person name="Geller-Mcgrath D.E."/>
            <person name="Sieber C.M.K."/>
            <person name="Emerson J.B."/>
            <person name="Anantharaman K."/>
            <person name="Thomas B.C."/>
            <person name="Malmstrom R."/>
            <person name="Stieglmeier M."/>
            <person name="Klingl A."/>
            <person name="Woyke T."/>
            <person name="Ryan C.M."/>
            <person name="Banfield J.F."/>
        </authorList>
    </citation>
    <scope>NUCLEOTIDE SEQUENCE [LARGE SCALE GENOMIC DNA]</scope>
</reference>
<dbReference type="NCBIfam" id="TIGR00116">
    <property type="entry name" value="tsf"/>
    <property type="match status" value="1"/>
</dbReference>
<accession>A0A2H0V6B9</accession>
<evidence type="ECO:0000256" key="2">
    <source>
        <dbReference type="ARBA" id="ARBA00016956"/>
    </source>
</evidence>
<dbReference type="GO" id="GO:0003746">
    <property type="term" value="F:translation elongation factor activity"/>
    <property type="evidence" value="ECO:0007669"/>
    <property type="project" value="UniProtKB-UniRule"/>
</dbReference>
<evidence type="ECO:0000256" key="6">
    <source>
        <dbReference type="RuleBase" id="RU000642"/>
    </source>
</evidence>
<dbReference type="InterPro" id="IPR036402">
    <property type="entry name" value="EF-Ts_dimer_sf"/>
</dbReference>
<dbReference type="Proteomes" id="UP000229901">
    <property type="component" value="Unassembled WGS sequence"/>
</dbReference>
<dbReference type="FunFam" id="1.10.286.20:FF:000001">
    <property type="entry name" value="Elongation factor Ts"/>
    <property type="match status" value="1"/>
</dbReference>
<dbReference type="SUPFAM" id="SSF54713">
    <property type="entry name" value="Elongation factor Ts (EF-Ts), dimerisation domain"/>
    <property type="match status" value="2"/>
</dbReference>
<dbReference type="CDD" id="cd14275">
    <property type="entry name" value="UBA_EF-Ts"/>
    <property type="match status" value="1"/>
</dbReference>
<keyword evidence="3 5" id="KW-0251">Elongation factor</keyword>
<evidence type="ECO:0000256" key="5">
    <source>
        <dbReference type="HAMAP-Rule" id="MF_00050"/>
    </source>
</evidence>
<organism evidence="9 10">
    <name type="scientific">Candidatus Falkowbacteria bacterium CG10_big_fil_rev_8_21_14_0_10_39_11</name>
    <dbReference type="NCBI Taxonomy" id="1974565"/>
    <lineage>
        <taxon>Bacteria</taxon>
        <taxon>Candidatus Falkowiibacteriota</taxon>
    </lineage>
</organism>
<keyword evidence="5" id="KW-0963">Cytoplasm</keyword>
<dbReference type="InterPro" id="IPR001816">
    <property type="entry name" value="Transl_elong_EFTs/EF1B"/>
</dbReference>
<dbReference type="InterPro" id="IPR009060">
    <property type="entry name" value="UBA-like_sf"/>
</dbReference>
<feature type="domain" description="Translation elongation factor EFTs/EF1B dimerisation" evidence="8">
    <location>
        <begin position="72"/>
        <end position="260"/>
    </location>
</feature>
<evidence type="ECO:0000256" key="4">
    <source>
        <dbReference type="ARBA" id="ARBA00022917"/>
    </source>
</evidence>